<organism evidence="1 2">
    <name type="scientific">Thermacetogenium phaeum (strain ATCC BAA-254 / DSM 26808 / PB)</name>
    <dbReference type="NCBI Taxonomy" id="1089553"/>
    <lineage>
        <taxon>Bacteria</taxon>
        <taxon>Bacillati</taxon>
        <taxon>Bacillota</taxon>
        <taxon>Clostridia</taxon>
        <taxon>Thermoanaerobacterales</taxon>
        <taxon>Thermoanaerobacteraceae</taxon>
        <taxon>Thermacetogenium</taxon>
    </lineage>
</organism>
<dbReference type="EMBL" id="CP003732">
    <property type="protein sequence ID" value="AFV10484.1"/>
    <property type="molecule type" value="Genomic_DNA"/>
</dbReference>
<sequence>MPKVDFSQIWPELIGLVPVYARDGTNGTRILLEHRQAIFSDLKTKTLLAQLARTFLFDLQAARRAFGRVCGRCYAIPVAIRPGLVLLPVRARQARVKDDGTRAYIVKAKIRSIRPEYRGLRKAGTRFSFCDGSSLVVPHRWSSVREILLAADLVEKEAAGLGGYPSGGSGGPTPFRARESRPDYCYRNCPQSGLCRPPDGEED</sequence>
<dbReference type="OrthoDB" id="2082678at2"/>
<name>K4LQV6_THEPS</name>
<dbReference type="Proteomes" id="UP000000467">
    <property type="component" value="Chromosome"/>
</dbReference>
<proteinExistence type="predicted"/>
<gene>
    <name evidence="1" type="ordered locus">Tph_c02370</name>
</gene>
<keyword evidence="2" id="KW-1185">Reference proteome</keyword>
<dbReference type="KEGG" id="tpz:Tph_c02370"/>
<accession>K4LQV6</accession>
<dbReference type="eggNOG" id="ENOG5033160">
    <property type="taxonomic scope" value="Bacteria"/>
</dbReference>
<evidence type="ECO:0000313" key="1">
    <source>
        <dbReference type="EMBL" id="AFV10484.1"/>
    </source>
</evidence>
<dbReference type="HOGENOM" id="CLU_1348402_0_0_9"/>
<protein>
    <submittedName>
        <fullName evidence="1">Uncharacterized protein</fullName>
    </submittedName>
</protein>
<dbReference type="AlphaFoldDB" id="K4LQV6"/>
<dbReference type="RefSeq" id="WP_015049403.1">
    <property type="nucleotide sequence ID" value="NC_018870.1"/>
</dbReference>
<evidence type="ECO:0000313" key="2">
    <source>
        <dbReference type="Proteomes" id="UP000000467"/>
    </source>
</evidence>
<reference evidence="1 2" key="1">
    <citation type="journal article" date="2012" name="BMC Genomics">
        <title>Genome-guided analysis of physiological and morphological traits of the fermentative acetate oxidizer Thermacetogenium phaeum.</title>
        <authorList>
            <person name="Oehler D."/>
            <person name="Poehlein A."/>
            <person name="Leimbach A."/>
            <person name="Muller N."/>
            <person name="Daniel R."/>
            <person name="Gottschalk G."/>
            <person name="Schink B."/>
        </authorList>
    </citation>
    <scope>NUCLEOTIDE SEQUENCE [LARGE SCALE GENOMIC DNA]</scope>
    <source>
        <strain evidence="2">ATCC BAA-254 / DSM 26808 / PB</strain>
    </source>
</reference>